<dbReference type="GO" id="GO:0005506">
    <property type="term" value="F:iron ion binding"/>
    <property type="evidence" value="ECO:0007669"/>
    <property type="project" value="InterPro"/>
</dbReference>
<accession>A0A1Q2CFA8</accession>
<dbReference type="SUPFAM" id="SSF48264">
    <property type="entry name" value="Cytochrome P450"/>
    <property type="match status" value="1"/>
</dbReference>
<dbReference type="GO" id="GO:0020037">
    <property type="term" value="F:heme binding"/>
    <property type="evidence" value="ECO:0007669"/>
    <property type="project" value="InterPro"/>
</dbReference>
<proteinExistence type="inferred from homology"/>
<dbReference type="Pfam" id="PF00067">
    <property type="entry name" value="p450"/>
    <property type="match status" value="1"/>
</dbReference>
<keyword evidence="3" id="KW-1185">Reference proteome</keyword>
<comment type="similarity">
    <text evidence="1">Belongs to the cytochrome P450 family.</text>
</comment>
<evidence type="ECO:0000313" key="2">
    <source>
        <dbReference type="EMBL" id="AQP44788.1"/>
    </source>
</evidence>
<dbReference type="GO" id="GO:0016705">
    <property type="term" value="F:oxidoreductase activity, acting on paired donors, with incorporation or reduction of molecular oxygen"/>
    <property type="evidence" value="ECO:0007669"/>
    <property type="project" value="InterPro"/>
</dbReference>
<dbReference type="GO" id="GO:0004497">
    <property type="term" value="F:monooxygenase activity"/>
    <property type="evidence" value="ECO:0007669"/>
    <property type="project" value="InterPro"/>
</dbReference>
<reference evidence="2 3" key="1">
    <citation type="journal article" date="2016" name="Int. J. Syst. Evol. Microbiol.">
        <title>Tessaracoccus flavus sp. nov., isolated from the drainage system of a lindane-producing factory.</title>
        <authorList>
            <person name="Kumari R."/>
            <person name="Singh P."/>
            <person name="Schumann P."/>
            <person name="Lal R."/>
        </authorList>
    </citation>
    <scope>NUCLEOTIDE SEQUENCE [LARGE SCALE GENOMIC DNA]</scope>
    <source>
        <strain evidence="2 3">RP1T</strain>
    </source>
</reference>
<dbReference type="InterPro" id="IPR002397">
    <property type="entry name" value="Cyt_P450_B"/>
</dbReference>
<organism evidence="2 3">
    <name type="scientific">Tessaracoccus flavus</name>
    <dbReference type="NCBI Taxonomy" id="1610493"/>
    <lineage>
        <taxon>Bacteria</taxon>
        <taxon>Bacillati</taxon>
        <taxon>Actinomycetota</taxon>
        <taxon>Actinomycetes</taxon>
        <taxon>Propionibacteriales</taxon>
        <taxon>Propionibacteriaceae</taxon>
        <taxon>Tessaracoccus</taxon>
    </lineage>
</organism>
<evidence type="ECO:0000313" key="3">
    <source>
        <dbReference type="Proteomes" id="UP000188324"/>
    </source>
</evidence>
<dbReference type="InterPro" id="IPR036396">
    <property type="entry name" value="Cyt_P450_sf"/>
</dbReference>
<dbReference type="STRING" id="1610493.RPIT_08240"/>
<dbReference type="RefSeq" id="WP_077342201.1">
    <property type="nucleotide sequence ID" value="NZ_CP019605.1"/>
</dbReference>
<dbReference type="PANTHER" id="PTHR46696:SF6">
    <property type="entry name" value="P450, PUTATIVE (EUROFUNG)-RELATED"/>
    <property type="match status" value="1"/>
</dbReference>
<gene>
    <name evidence="2" type="ORF">RPIT_08240</name>
</gene>
<name>A0A1Q2CFA8_9ACTN</name>
<evidence type="ECO:0000256" key="1">
    <source>
        <dbReference type="ARBA" id="ARBA00010617"/>
    </source>
</evidence>
<dbReference type="Gene3D" id="1.10.630.10">
    <property type="entry name" value="Cytochrome P450"/>
    <property type="match status" value="1"/>
</dbReference>
<dbReference type="EMBL" id="CP019605">
    <property type="protein sequence ID" value="AQP44788.1"/>
    <property type="molecule type" value="Genomic_DNA"/>
</dbReference>
<dbReference type="PANTHER" id="PTHR46696">
    <property type="entry name" value="P450, PUTATIVE (EUROFUNG)-RELATED"/>
    <property type="match status" value="1"/>
</dbReference>
<dbReference type="InterPro" id="IPR001128">
    <property type="entry name" value="Cyt_P450"/>
</dbReference>
<dbReference type="KEGG" id="tfl:RPIT_08240"/>
<dbReference type="OrthoDB" id="502624at2"/>
<dbReference type="AlphaFoldDB" id="A0A1Q2CFA8"/>
<protein>
    <submittedName>
        <fullName evidence="2">Cytochrome</fullName>
    </submittedName>
</protein>
<dbReference type="PRINTS" id="PR00359">
    <property type="entry name" value="BP450"/>
</dbReference>
<dbReference type="Proteomes" id="UP000188324">
    <property type="component" value="Chromosome"/>
</dbReference>
<sequence>MTAHRIDGQLRVTGHAEVLKVVEDPATYSSKVSRFLQVPNNLDGADHERFREILDPYFSEHRMAELEPQVRSVARRLVGELPRGESIDAVRGLGISFSVDAMLAWLGWSQDFEGELIDWVIDNARATRSGELDRTREVAERFDAIIRRVAAPRLDRLDEAPRDVTDELLRETVDGRALTHEEIVSILRNWTGGDLTSLALCVGVVVHQIATDPAIEADVRDRVGDPARLDAAIDELLRIDDPFVSNRRRATRDATVGGCPVRAGEKLTVEWTDANRDPAVFGDPDRYAPERNAAANLVYGAGPHVCPGRPLATLELRVLLEELLAGTTDLAPSEEPGVRAERPLGGWLSAPFVAI</sequence>